<evidence type="ECO:0000256" key="1">
    <source>
        <dbReference type="SAM" id="SignalP"/>
    </source>
</evidence>
<dbReference type="InterPro" id="IPR045469">
    <property type="entry name" value="Nis1"/>
</dbReference>
<evidence type="ECO:0000313" key="3">
    <source>
        <dbReference type="Proteomes" id="UP001146351"/>
    </source>
</evidence>
<dbReference type="Proteomes" id="UP001146351">
    <property type="component" value="Unassembled WGS sequence"/>
</dbReference>
<feature type="chain" id="PRO_5040846325" evidence="1">
    <location>
        <begin position="17"/>
        <end position="141"/>
    </location>
</feature>
<feature type="signal peptide" evidence="1">
    <location>
        <begin position="1"/>
        <end position="16"/>
    </location>
</feature>
<name>A0A9W9HSM1_9EURO</name>
<comment type="caution">
    <text evidence="2">The sequence shown here is derived from an EMBL/GenBank/DDBJ whole genome shotgun (WGS) entry which is preliminary data.</text>
</comment>
<organism evidence="2 3">
    <name type="scientific">Penicillium capsulatum</name>
    <dbReference type="NCBI Taxonomy" id="69766"/>
    <lineage>
        <taxon>Eukaryota</taxon>
        <taxon>Fungi</taxon>
        <taxon>Dikarya</taxon>
        <taxon>Ascomycota</taxon>
        <taxon>Pezizomycotina</taxon>
        <taxon>Eurotiomycetes</taxon>
        <taxon>Eurotiomycetidae</taxon>
        <taxon>Eurotiales</taxon>
        <taxon>Aspergillaceae</taxon>
        <taxon>Penicillium</taxon>
    </lineage>
</organism>
<protein>
    <submittedName>
        <fullName evidence="2">Uncharacterized protein</fullName>
    </submittedName>
</protein>
<dbReference type="EMBL" id="JAPQKO010000006">
    <property type="protein sequence ID" value="KAJ5155196.1"/>
    <property type="molecule type" value="Genomic_DNA"/>
</dbReference>
<dbReference type="OrthoDB" id="2841294at2759"/>
<evidence type="ECO:0000313" key="2">
    <source>
        <dbReference type="EMBL" id="KAJ5155196.1"/>
    </source>
</evidence>
<keyword evidence="3" id="KW-1185">Reference proteome</keyword>
<reference evidence="2" key="1">
    <citation type="submission" date="2022-11" db="EMBL/GenBank/DDBJ databases">
        <authorList>
            <person name="Petersen C."/>
        </authorList>
    </citation>
    <scope>NUCLEOTIDE SEQUENCE</scope>
    <source>
        <strain evidence="2">IBT 21917</strain>
    </source>
</reference>
<proteinExistence type="predicted"/>
<dbReference type="Pfam" id="PF19271">
    <property type="entry name" value="Nis1"/>
    <property type="match status" value="1"/>
</dbReference>
<dbReference type="AlphaFoldDB" id="A0A9W9HSM1"/>
<reference evidence="2" key="2">
    <citation type="journal article" date="2023" name="IMA Fungus">
        <title>Comparative genomic study of the Penicillium genus elucidates a diverse pangenome and 15 lateral gene transfer events.</title>
        <authorList>
            <person name="Petersen C."/>
            <person name="Sorensen T."/>
            <person name="Nielsen M.R."/>
            <person name="Sondergaard T.E."/>
            <person name="Sorensen J.L."/>
            <person name="Fitzpatrick D.A."/>
            <person name="Frisvad J.C."/>
            <person name="Nielsen K.L."/>
        </authorList>
    </citation>
    <scope>NUCLEOTIDE SEQUENCE</scope>
    <source>
        <strain evidence="2">IBT 21917</strain>
    </source>
</reference>
<gene>
    <name evidence="2" type="ORF">N7492_007999</name>
</gene>
<keyword evidence="1" id="KW-0732">Signal</keyword>
<accession>A0A9W9HSM1</accession>
<sequence length="141" mass="14620">MKFLLSLAAFAGMALAQSAGLGLPTEGQEIAAGSQVVVQVQRPNSPTPSKEMAVAIGIAPCSSNGCQSSSDVLGTIMYNGPFSPAYHDSSPPYENFTVKIPDDLAEGKAKLNIAHATLIGAGPFPFLETLNRTVVITKGKN</sequence>